<dbReference type="InterPro" id="IPR050620">
    <property type="entry name" value="Thioredoxin_H-type-like"/>
</dbReference>
<dbReference type="FunFam" id="3.40.30.10:FF:000245">
    <property type="entry name" value="Thioredoxin"/>
    <property type="match status" value="1"/>
</dbReference>
<dbReference type="InterPro" id="IPR017937">
    <property type="entry name" value="Thioredoxin_CS"/>
</dbReference>
<evidence type="ECO:0000259" key="4">
    <source>
        <dbReference type="PROSITE" id="PS51352"/>
    </source>
</evidence>
<dbReference type="Pfam" id="PF00085">
    <property type="entry name" value="Thioredoxin"/>
    <property type="match status" value="1"/>
</dbReference>
<evidence type="ECO:0000256" key="3">
    <source>
        <dbReference type="ARBA" id="ARBA00023284"/>
    </source>
</evidence>
<dbReference type="SUPFAM" id="SSF52833">
    <property type="entry name" value="Thioredoxin-like"/>
    <property type="match status" value="1"/>
</dbReference>
<dbReference type="PANTHER" id="PTHR10438:SF463">
    <property type="entry name" value="THIOREDOXIN"/>
    <property type="match status" value="1"/>
</dbReference>
<accession>A0A7N0TRD7</accession>
<dbReference type="InterPro" id="IPR013766">
    <property type="entry name" value="Thioredoxin_domain"/>
</dbReference>
<keyword evidence="6" id="KW-1185">Reference proteome</keyword>
<dbReference type="PROSITE" id="PS00194">
    <property type="entry name" value="THIOREDOXIN_1"/>
    <property type="match status" value="1"/>
</dbReference>
<dbReference type="AlphaFoldDB" id="A0A7N0TRD7"/>
<dbReference type="PROSITE" id="PS51352">
    <property type="entry name" value="THIOREDOXIN_2"/>
    <property type="match status" value="1"/>
</dbReference>
<dbReference type="PRINTS" id="PR00421">
    <property type="entry name" value="THIOREDOXIN"/>
</dbReference>
<organism evidence="5 6">
    <name type="scientific">Kalanchoe fedtschenkoi</name>
    <name type="common">Lavender scallops</name>
    <name type="synonym">South American air plant</name>
    <dbReference type="NCBI Taxonomy" id="63787"/>
    <lineage>
        <taxon>Eukaryota</taxon>
        <taxon>Viridiplantae</taxon>
        <taxon>Streptophyta</taxon>
        <taxon>Embryophyta</taxon>
        <taxon>Tracheophyta</taxon>
        <taxon>Spermatophyta</taxon>
        <taxon>Magnoliopsida</taxon>
        <taxon>eudicotyledons</taxon>
        <taxon>Gunneridae</taxon>
        <taxon>Pentapetalae</taxon>
        <taxon>Saxifragales</taxon>
        <taxon>Crassulaceae</taxon>
        <taxon>Kalanchoe</taxon>
    </lineage>
</organism>
<reference evidence="5" key="1">
    <citation type="submission" date="2021-01" db="UniProtKB">
        <authorList>
            <consortium name="EnsemblPlants"/>
        </authorList>
    </citation>
    <scope>IDENTIFICATION</scope>
</reference>
<keyword evidence="1" id="KW-0813">Transport</keyword>
<dbReference type="OMA" id="STWHETH"/>
<dbReference type="CDD" id="cd02947">
    <property type="entry name" value="TRX_family"/>
    <property type="match status" value="1"/>
</dbReference>
<dbReference type="EnsemblPlants" id="Kaladp0043s0116.1.v1.1">
    <property type="protein sequence ID" value="Kaladp0043s0116.1.v1.1"/>
    <property type="gene ID" value="Kaladp0043s0116.v1.1"/>
</dbReference>
<keyword evidence="1" id="KW-0249">Electron transport</keyword>
<keyword evidence="2" id="KW-1015">Disulfide bond</keyword>
<protein>
    <recommendedName>
        <fullName evidence="4">Thioredoxin domain-containing protein</fullName>
    </recommendedName>
</protein>
<dbReference type="Gramene" id="Kaladp0043s0116.1.v1.1">
    <property type="protein sequence ID" value="Kaladp0043s0116.1.v1.1"/>
    <property type="gene ID" value="Kaladp0043s0116.v1.1"/>
</dbReference>
<dbReference type="InterPro" id="IPR036249">
    <property type="entry name" value="Thioredoxin-like_sf"/>
</dbReference>
<feature type="domain" description="Thioredoxin" evidence="4">
    <location>
        <begin position="1"/>
        <end position="125"/>
    </location>
</feature>
<dbReference type="Gene3D" id="3.40.30.10">
    <property type="entry name" value="Glutaredoxin"/>
    <property type="match status" value="1"/>
</dbReference>
<evidence type="ECO:0000256" key="1">
    <source>
        <dbReference type="ARBA" id="ARBA00022982"/>
    </source>
</evidence>
<evidence type="ECO:0000313" key="5">
    <source>
        <dbReference type="EnsemblPlants" id="Kaladp0043s0116.1.v1.1"/>
    </source>
</evidence>
<keyword evidence="3" id="KW-0676">Redox-active center</keyword>
<sequence>MGGATSRIQKHSVSVMNQVIVFRSTAQWRAHFEASKSSNKVMVIDFTASWCGPCHYMEPVINELAAKYSDVEFIKIDVDELPTVSRDFGIQAMPTFIILRGGKEVDKVVGAKKDELQWKIEKQRAIY</sequence>
<dbReference type="Proteomes" id="UP000594263">
    <property type="component" value="Unplaced"/>
</dbReference>
<evidence type="ECO:0000256" key="2">
    <source>
        <dbReference type="ARBA" id="ARBA00023157"/>
    </source>
</evidence>
<evidence type="ECO:0000313" key="6">
    <source>
        <dbReference type="Proteomes" id="UP000594263"/>
    </source>
</evidence>
<name>A0A7N0TRD7_KALFE</name>
<dbReference type="PANTHER" id="PTHR10438">
    <property type="entry name" value="THIOREDOXIN"/>
    <property type="match status" value="1"/>
</dbReference>
<proteinExistence type="predicted"/>